<keyword evidence="9" id="KW-0812">Transmembrane</keyword>
<feature type="transmembrane region" description="Helical" evidence="9">
    <location>
        <begin position="87"/>
        <end position="112"/>
    </location>
</feature>
<proteinExistence type="inferred from homology"/>
<dbReference type="Proteomes" id="UP000494106">
    <property type="component" value="Unassembled WGS sequence"/>
</dbReference>
<dbReference type="GO" id="GO:0005765">
    <property type="term" value="C:lysosomal membrane"/>
    <property type="evidence" value="ECO:0007669"/>
    <property type="project" value="UniProtKB-SubCell"/>
</dbReference>
<dbReference type="PROSITE" id="PS51837">
    <property type="entry name" value="LITAF"/>
    <property type="match status" value="1"/>
</dbReference>
<keyword evidence="12" id="KW-1185">Reference proteome</keyword>
<dbReference type="OrthoDB" id="4713066at2759"/>
<evidence type="ECO:0000256" key="6">
    <source>
        <dbReference type="ARBA" id="ARBA00022833"/>
    </source>
</evidence>
<gene>
    <name evidence="11" type="ORF">APLA_LOCUS2559</name>
</gene>
<evidence type="ECO:0000256" key="5">
    <source>
        <dbReference type="ARBA" id="ARBA00022723"/>
    </source>
</evidence>
<comment type="similarity">
    <text evidence="4">Belongs to the CDIP1/LITAF family.</text>
</comment>
<evidence type="ECO:0000256" key="9">
    <source>
        <dbReference type="SAM" id="Phobius"/>
    </source>
</evidence>
<dbReference type="EMBL" id="CADEBC010000208">
    <property type="protein sequence ID" value="CAB3225727.1"/>
    <property type="molecule type" value="Genomic_DNA"/>
</dbReference>
<evidence type="ECO:0000256" key="8">
    <source>
        <dbReference type="SAM" id="MobiDB-lite"/>
    </source>
</evidence>
<reference evidence="11 12" key="1">
    <citation type="submission" date="2020-04" db="EMBL/GenBank/DDBJ databases">
        <authorList>
            <person name="Wallbank WR R."/>
            <person name="Pardo Diaz C."/>
            <person name="Kozak K."/>
            <person name="Martin S."/>
            <person name="Jiggins C."/>
            <person name="Moest M."/>
            <person name="Warren A I."/>
            <person name="Byers J.R.P. K."/>
            <person name="Montejo-Kovacevich G."/>
            <person name="Yen C E."/>
        </authorList>
    </citation>
    <scope>NUCLEOTIDE SEQUENCE [LARGE SCALE GENOMIC DNA]</scope>
</reference>
<name>A0A8S0Z123_ARCPL</name>
<keyword evidence="6" id="KW-0862">Zinc</keyword>
<dbReference type="PANTHER" id="PTHR23292">
    <property type="entry name" value="LIPOPOLYSACCHARIDE-INDUCED TUMOR NECROSIS FACTOR-ALPHA FACTOR"/>
    <property type="match status" value="1"/>
</dbReference>
<organism evidence="11 12">
    <name type="scientific">Arctia plantaginis</name>
    <name type="common">Wood tiger moth</name>
    <name type="synonym">Phalaena plantaginis</name>
    <dbReference type="NCBI Taxonomy" id="874455"/>
    <lineage>
        <taxon>Eukaryota</taxon>
        <taxon>Metazoa</taxon>
        <taxon>Ecdysozoa</taxon>
        <taxon>Arthropoda</taxon>
        <taxon>Hexapoda</taxon>
        <taxon>Insecta</taxon>
        <taxon>Pterygota</taxon>
        <taxon>Neoptera</taxon>
        <taxon>Endopterygota</taxon>
        <taxon>Lepidoptera</taxon>
        <taxon>Glossata</taxon>
        <taxon>Ditrysia</taxon>
        <taxon>Noctuoidea</taxon>
        <taxon>Erebidae</taxon>
        <taxon>Arctiinae</taxon>
        <taxon>Arctia</taxon>
    </lineage>
</organism>
<evidence type="ECO:0000256" key="1">
    <source>
        <dbReference type="ARBA" id="ARBA00004414"/>
    </source>
</evidence>
<comment type="caution">
    <text evidence="11">The sequence shown here is derived from an EMBL/GenBank/DDBJ whole genome shotgun (WGS) entry which is preliminary data.</text>
</comment>
<keyword evidence="9" id="KW-1133">Transmembrane helix</keyword>
<evidence type="ECO:0000256" key="7">
    <source>
        <dbReference type="ARBA" id="ARBA00023136"/>
    </source>
</evidence>
<evidence type="ECO:0000256" key="2">
    <source>
        <dbReference type="ARBA" id="ARBA00004481"/>
    </source>
</evidence>
<feature type="region of interest" description="Disordered" evidence="8">
    <location>
        <begin position="1"/>
        <end position="44"/>
    </location>
</feature>
<evidence type="ECO:0000259" key="10">
    <source>
        <dbReference type="PROSITE" id="PS51837"/>
    </source>
</evidence>
<dbReference type="InterPro" id="IPR037519">
    <property type="entry name" value="LITAF_fam"/>
</dbReference>
<protein>
    <recommendedName>
        <fullName evidence="10">LITAF domain-containing protein</fullName>
    </recommendedName>
</protein>
<feature type="domain" description="LITAF" evidence="10">
    <location>
        <begin position="50"/>
        <end position="134"/>
    </location>
</feature>
<keyword evidence="5" id="KW-0479">Metal-binding</keyword>
<dbReference type="GO" id="GO:0031902">
    <property type="term" value="C:late endosome membrane"/>
    <property type="evidence" value="ECO:0007669"/>
    <property type="project" value="UniProtKB-SubCell"/>
</dbReference>
<dbReference type="PANTHER" id="PTHR23292:SF6">
    <property type="entry name" value="FI16602P1-RELATED"/>
    <property type="match status" value="1"/>
</dbReference>
<dbReference type="Pfam" id="PF10601">
    <property type="entry name" value="zf-LITAF-like"/>
    <property type="match status" value="1"/>
</dbReference>
<keyword evidence="7 9" id="KW-0472">Membrane</keyword>
<accession>A0A8S0Z123</accession>
<dbReference type="SMART" id="SM00714">
    <property type="entry name" value="LITAF"/>
    <property type="match status" value="1"/>
</dbReference>
<dbReference type="InterPro" id="IPR006629">
    <property type="entry name" value="LITAF"/>
</dbReference>
<evidence type="ECO:0000313" key="11">
    <source>
        <dbReference type="EMBL" id="CAB3225727.1"/>
    </source>
</evidence>
<comment type="subcellular location">
    <subcellularLocation>
        <location evidence="2">Endosome membrane</location>
        <topology evidence="2">Peripheral membrane protein</topology>
    </subcellularLocation>
    <subcellularLocation>
        <location evidence="1">Late endosome membrane</location>
    </subcellularLocation>
    <subcellularLocation>
        <location evidence="3">Lysosome membrane</location>
        <topology evidence="3">Peripheral membrane protein</topology>
        <orientation evidence="3">Cytoplasmic side</orientation>
    </subcellularLocation>
</comment>
<feature type="compositionally biased region" description="Pro residues" evidence="8">
    <location>
        <begin position="1"/>
        <end position="10"/>
    </location>
</feature>
<evidence type="ECO:0000256" key="4">
    <source>
        <dbReference type="ARBA" id="ARBA00005975"/>
    </source>
</evidence>
<sequence length="134" mass="14211">MEKSWNPPPYGWQGNTHTTQPPPTAPPSYSQAVGGVGPSSPYTPQYPPSAGPQIVTTVVPVGPHPTHMICPSCHAEIDTVTQTKPGLIAYVSGTVICLVGCVFGCCLIPCCIDSCMDVHHKCANCGAYLGRYRR</sequence>
<dbReference type="GO" id="GO:0008270">
    <property type="term" value="F:zinc ion binding"/>
    <property type="evidence" value="ECO:0007669"/>
    <property type="project" value="TreeGrafter"/>
</dbReference>
<dbReference type="AlphaFoldDB" id="A0A8S0Z123"/>
<evidence type="ECO:0000256" key="3">
    <source>
        <dbReference type="ARBA" id="ARBA00004630"/>
    </source>
</evidence>
<evidence type="ECO:0000313" key="12">
    <source>
        <dbReference type="Proteomes" id="UP000494106"/>
    </source>
</evidence>